<keyword evidence="2" id="KW-1185">Reference proteome</keyword>
<accession>A0A846HGT4</accession>
<name>A0A846HGT4_9CYAN</name>
<comment type="caution">
    <text evidence="1">The sequence shown here is derived from an EMBL/GenBank/DDBJ whole genome shotgun (WGS) entry which is preliminary data.</text>
</comment>
<evidence type="ECO:0000313" key="1">
    <source>
        <dbReference type="EMBL" id="NEU76039.1"/>
    </source>
</evidence>
<reference evidence="1 2" key="1">
    <citation type="journal article" date="2015" name="Genome Announc.">
        <title>Draft Genome Sequence of Cyanobacterium Hassallia byssoidea Strain VB512170, Isolated from Monuments in India.</title>
        <authorList>
            <person name="Singh D."/>
            <person name="Chandrababunaidu M.M."/>
            <person name="Panda A."/>
            <person name="Sen D."/>
            <person name="Bhattacharyya S."/>
            <person name="Adhikary S.P."/>
            <person name="Tripathy S."/>
        </authorList>
    </citation>
    <scope>NUCLEOTIDE SEQUENCE [LARGE SCALE GENOMIC DNA]</scope>
    <source>
        <strain evidence="1 2">VB512170</strain>
    </source>
</reference>
<dbReference type="Proteomes" id="UP000031549">
    <property type="component" value="Unassembled WGS sequence"/>
</dbReference>
<proteinExistence type="predicted"/>
<dbReference type="RefSeq" id="WP_039754756.1">
    <property type="nucleotide sequence ID" value="NZ_JTCM02000092.1"/>
</dbReference>
<evidence type="ECO:0000313" key="2">
    <source>
        <dbReference type="Proteomes" id="UP000031549"/>
    </source>
</evidence>
<sequence length="67" mass="7808">MHIKSFKDLSEIFQRIQKLRQDAHDEEGDEAKKYIGYHLGFICDRPDLIPYNLTTSLKGNNRLQGSN</sequence>
<organism evidence="1 2">
    <name type="scientific">Hassallia byssoidea VB512170</name>
    <dbReference type="NCBI Taxonomy" id="1304833"/>
    <lineage>
        <taxon>Bacteria</taxon>
        <taxon>Bacillati</taxon>
        <taxon>Cyanobacteriota</taxon>
        <taxon>Cyanophyceae</taxon>
        <taxon>Nostocales</taxon>
        <taxon>Tolypothrichaceae</taxon>
        <taxon>Hassallia</taxon>
    </lineage>
</organism>
<dbReference type="EMBL" id="JTCM02000092">
    <property type="protein sequence ID" value="NEU76039.1"/>
    <property type="molecule type" value="Genomic_DNA"/>
</dbReference>
<dbReference type="AlphaFoldDB" id="A0A846HGT4"/>
<gene>
    <name evidence="1" type="ORF">PI95_026660</name>
</gene>
<protein>
    <submittedName>
        <fullName evidence="1">Uncharacterized protein</fullName>
    </submittedName>
</protein>